<gene>
    <name evidence="2" type="ORF">B0H16DRAFT_1467768</name>
</gene>
<dbReference type="EMBL" id="JARKIB010000134">
    <property type="protein sequence ID" value="KAJ7734139.1"/>
    <property type="molecule type" value="Genomic_DNA"/>
</dbReference>
<feature type="region of interest" description="Disordered" evidence="1">
    <location>
        <begin position="1"/>
        <end position="41"/>
    </location>
</feature>
<evidence type="ECO:0000256" key="1">
    <source>
        <dbReference type="SAM" id="MobiDB-lite"/>
    </source>
</evidence>
<sequence length="170" mass="18738">MVGGQGDISQDIDGGGTLRGTSRAQYTHGGGTLRGTSRARYTRGGGTNGTFFFTVWDGITCLVHLRWGDKRDIFFPVVVRTWWRDKRDIFLQLLAGAKVDSRARYIHGGGTEGTHAVGCGDKGDMFEVPIGWLQEGLWLAKVYLGPHLGGINVVLQDSLFPYGEIFPYWV</sequence>
<comment type="caution">
    <text evidence="2">The sequence shown here is derived from an EMBL/GenBank/DDBJ whole genome shotgun (WGS) entry which is preliminary data.</text>
</comment>
<evidence type="ECO:0000313" key="3">
    <source>
        <dbReference type="Proteomes" id="UP001215598"/>
    </source>
</evidence>
<accession>A0AAD7MV77</accession>
<dbReference type="Proteomes" id="UP001215598">
    <property type="component" value="Unassembled WGS sequence"/>
</dbReference>
<protein>
    <submittedName>
        <fullName evidence="2">Uncharacterized protein</fullName>
    </submittedName>
</protein>
<reference evidence="2" key="1">
    <citation type="submission" date="2023-03" db="EMBL/GenBank/DDBJ databases">
        <title>Massive genome expansion in bonnet fungi (Mycena s.s.) driven by repeated elements and novel gene families across ecological guilds.</title>
        <authorList>
            <consortium name="Lawrence Berkeley National Laboratory"/>
            <person name="Harder C.B."/>
            <person name="Miyauchi S."/>
            <person name="Viragh M."/>
            <person name="Kuo A."/>
            <person name="Thoen E."/>
            <person name="Andreopoulos B."/>
            <person name="Lu D."/>
            <person name="Skrede I."/>
            <person name="Drula E."/>
            <person name="Henrissat B."/>
            <person name="Morin E."/>
            <person name="Kohler A."/>
            <person name="Barry K."/>
            <person name="LaButti K."/>
            <person name="Morin E."/>
            <person name="Salamov A."/>
            <person name="Lipzen A."/>
            <person name="Mereny Z."/>
            <person name="Hegedus B."/>
            <person name="Baldrian P."/>
            <person name="Stursova M."/>
            <person name="Weitz H."/>
            <person name="Taylor A."/>
            <person name="Grigoriev I.V."/>
            <person name="Nagy L.G."/>
            <person name="Martin F."/>
            <person name="Kauserud H."/>
        </authorList>
    </citation>
    <scope>NUCLEOTIDE SEQUENCE</scope>
    <source>
        <strain evidence="2">CBHHK182m</strain>
    </source>
</reference>
<dbReference type="AlphaFoldDB" id="A0AAD7MV77"/>
<proteinExistence type="predicted"/>
<name>A0AAD7MV77_9AGAR</name>
<evidence type="ECO:0000313" key="2">
    <source>
        <dbReference type="EMBL" id="KAJ7734139.1"/>
    </source>
</evidence>
<organism evidence="2 3">
    <name type="scientific">Mycena metata</name>
    <dbReference type="NCBI Taxonomy" id="1033252"/>
    <lineage>
        <taxon>Eukaryota</taxon>
        <taxon>Fungi</taxon>
        <taxon>Dikarya</taxon>
        <taxon>Basidiomycota</taxon>
        <taxon>Agaricomycotina</taxon>
        <taxon>Agaricomycetes</taxon>
        <taxon>Agaricomycetidae</taxon>
        <taxon>Agaricales</taxon>
        <taxon>Marasmiineae</taxon>
        <taxon>Mycenaceae</taxon>
        <taxon>Mycena</taxon>
    </lineage>
</organism>
<keyword evidence="3" id="KW-1185">Reference proteome</keyword>